<feature type="domain" description="Sulfatase N-terminal" evidence="8">
    <location>
        <begin position="324"/>
        <end position="563"/>
    </location>
</feature>
<dbReference type="GO" id="GO:0016740">
    <property type="term" value="F:transferase activity"/>
    <property type="evidence" value="ECO:0007669"/>
    <property type="project" value="UniProtKB-KW"/>
</dbReference>
<dbReference type="GO" id="GO:0005886">
    <property type="term" value="C:plasma membrane"/>
    <property type="evidence" value="ECO:0007669"/>
    <property type="project" value="UniProtKB-SubCell"/>
</dbReference>
<evidence type="ECO:0000256" key="1">
    <source>
        <dbReference type="ARBA" id="ARBA00004651"/>
    </source>
</evidence>
<feature type="transmembrane region" description="Helical" evidence="7">
    <location>
        <begin position="12"/>
        <end position="34"/>
    </location>
</feature>
<name>R7MY69_MEGEL</name>
<dbReference type="Proteomes" id="UP000017908">
    <property type="component" value="Unassembled WGS sequence"/>
</dbReference>
<reference evidence="9" key="1">
    <citation type="submission" date="2012-11" db="EMBL/GenBank/DDBJ databases">
        <title>Dependencies among metagenomic species, viruses, plasmids and units of genetic variation.</title>
        <authorList>
            <person name="Nielsen H.B."/>
            <person name="Almeida M."/>
            <person name="Juncker A.S."/>
            <person name="Rasmussen S."/>
            <person name="Li J."/>
            <person name="Sunagawa S."/>
            <person name="Plichta D."/>
            <person name="Gautier L."/>
            <person name="Le Chatelier E."/>
            <person name="Peletier E."/>
            <person name="Bonde I."/>
            <person name="Nielsen T."/>
            <person name="Manichanh C."/>
            <person name="Arumugam M."/>
            <person name="Batto J."/>
            <person name="Santos M.B.Q.D."/>
            <person name="Blom N."/>
            <person name="Borruel N."/>
            <person name="Burgdorf K.S."/>
            <person name="Boumezbeur F."/>
            <person name="Casellas F."/>
            <person name="Dore J."/>
            <person name="Guarner F."/>
            <person name="Hansen T."/>
            <person name="Hildebrand F."/>
            <person name="Kaas R.S."/>
            <person name="Kennedy S."/>
            <person name="Kristiansen K."/>
            <person name="Kultima J.R."/>
            <person name="Leonard P."/>
            <person name="Levenez F."/>
            <person name="Lund O."/>
            <person name="Moumen B."/>
            <person name="Le Paslier D."/>
            <person name="Pons N."/>
            <person name="Pedersen O."/>
            <person name="Prifti E."/>
            <person name="Qin J."/>
            <person name="Raes J."/>
            <person name="Tap J."/>
            <person name="Tims S."/>
            <person name="Ussery D.W."/>
            <person name="Yamada T."/>
            <person name="MetaHit consortium"/>
            <person name="Renault P."/>
            <person name="Sicheritz-Ponten T."/>
            <person name="Bork P."/>
            <person name="Wang J."/>
            <person name="Brunak S."/>
            <person name="Ehrlich S.D."/>
        </authorList>
    </citation>
    <scope>NUCLEOTIDE SEQUENCE [LARGE SCALE GENOMIC DNA]</scope>
</reference>
<organism evidence="9">
    <name type="scientific">Megasphaera elsdenii CAG:570</name>
    <dbReference type="NCBI Taxonomy" id="1263087"/>
    <lineage>
        <taxon>Bacteria</taxon>
        <taxon>Bacillati</taxon>
        <taxon>Bacillota</taxon>
        <taxon>Negativicutes</taxon>
        <taxon>Veillonellales</taxon>
        <taxon>Veillonellaceae</taxon>
        <taxon>Megasphaera</taxon>
    </lineage>
</organism>
<dbReference type="CDD" id="cd16015">
    <property type="entry name" value="LTA_synthase"/>
    <property type="match status" value="1"/>
</dbReference>
<evidence type="ECO:0000313" key="9">
    <source>
        <dbReference type="EMBL" id="CDF04792.1"/>
    </source>
</evidence>
<feature type="transmembrane region" description="Helical" evidence="7">
    <location>
        <begin position="173"/>
        <end position="190"/>
    </location>
</feature>
<keyword evidence="9" id="KW-0808">Transferase</keyword>
<comment type="pathway">
    <text evidence="2">Cell wall biogenesis; lipoteichoic acid biosynthesis.</text>
</comment>
<comment type="caution">
    <text evidence="9">The sequence shown here is derived from an EMBL/GenBank/DDBJ whole genome shotgun (WGS) entry which is preliminary data.</text>
</comment>
<dbReference type="SUPFAM" id="SSF53649">
    <property type="entry name" value="Alkaline phosphatase-like"/>
    <property type="match status" value="1"/>
</dbReference>
<evidence type="ECO:0000256" key="4">
    <source>
        <dbReference type="ARBA" id="ARBA00022692"/>
    </source>
</evidence>
<keyword evidence="4 7" id="KW-0812">Transmembrane</keyword>
<proteinExistence type="predicted"/>
<keyword evidence="3" id="KW-1003">Cell membrane</keyword>
<feature type="transmembrane region" description="Helical" evidence="7">
    <location>
        <begin position="54"/>
        <end position="76"/>
    </location>
</feature>
<feature type="transmembrane region" description="Helical" evidence="7">
    <location>
        <begin position="140"/>
        <end position="161"/>
    </location>
</feature>
<evidence type="ECO:0000256" key="5">
    <source>
        <dbReference type="ARBA" id="ARBA00022989"/>
    </source>
</evidence>
<dbReference type="Pfam" id="PF00884">
    <property type="entry name" value="Sulfatase"/>
    <property type="match status" value="1"/>
</dbReference>
<protein>
    <submittedName>
        <fullName evidence="9">Putative phosphoglycerol transferase</fullName>
    </submittedName>
</protein>
<evidence type="ECO:0000259" key="8">
    <source>
        <dbReference type="Pfam" id="PF00884"/>
    </source>
</evidence>
<dbReference type="PANTHER" id="PTHR47371">
    <property type="entry name" value="LIPOTEICHOIC ACID SYNTHASE"/>
    <property type="match status" value="1"/>
</dbReference>
<dbReference type="InterPro" id="IPR050448">
    <property type="entry name" value="OpgB/LTA_synthase_biosynth"/>
</dbReference>
<evidence type="ECO:0000256" key="7">
    <source>
        <dbReference type="SAM" id="Phobius"/>
    </source>
</evidence>
<dbReference type="PANTHER" id="PTHR47371:SF3">
    <property type="entry name" value="PHOSPHOGLYCEROL TRANSFERASE I"/>
    <property type="match status" value="1"/>
</dbReference>
<accession>R7MY69</accession>
<feature type="transmembrane region" description="Helical" evidence="7">
    <location>
        <begin position="88"/>
        <end position="108"/>
    </location>
</feature>
<evidence type="ECO:0000256" key="2">
    <source>
        <dbReference type="ARBA" id="ARBA00004936"/>
    </source>
</evidence>
<dbReference type="EMBL" id="CBKE010000140">
    <property type="protein sequence ID" value="CDF04792.1"/>
    <property type="molecule type" value="Genomic_DNA"/>
</dbReference>
<dbReference type="InterPro" id="IPR017850">
    <property type="entry name" value="Alkaline_phosphatase_core_sf"/>
</dbReference>
<gene>
    <name evidence="9" type="ORF">BN715_01101</name>
</gene>
<dbReference type="Gene3D" id="3.40.720.10">
    <property type="entry name" value="Alkaline Phosphatase, subunit A"/>
    <property type="match status" value="1"/>
</dbReference>
<sequence>MKFLRSIQQDAKLFVYIHVLLMVFRCAFLLIYSGQLGNAGAGDVAEALWFGARISLKTTAFLVAFPFIFATIPYSFWPRWPAQKIRNVLGSAAIAIMTVLFMARIPYYEVFHHAFDIMLFNGMTDDKAAIWDTVVHQYQFWPRLAGAAALIVLFVFLWLRLAKTPVWTPKRHVRRYVILVAVLIPIFGIFCRFGGAFNSDSGVPWESAARTRYTLLNEAILDDGQALYRAYSTHRRATERALRSISPEELRQAIQVLGGNPQAATLDEAFTRKTVGMPLVHRPHHVVVILGENYALWPLLPEYRDLGLARTGQWLEAKGAHTYHFLSNGNGTMTSLNGFLTGLPDVGLYVNYMMGRHGDVDGLGIGAMMKRMGYKTVFWYGGLRSWQDIEHFTLREGFDEFHCADELPNQGESSSWGVPDGILFDAIREQMQKDTGDTFYFILTTSNHPPFAYDVDAHGFPRDEVTAKLPPSIPSDTKTIDQLGHIWYADDVMGRFIKEVEGDDPSTLFAVTGDHAERFNFATDVSLWALSGIPCYFYGDGVSPDLFSDQIAGSHLQIAPTLAALILPAGSSYESLLPPLTQSRSAFNHKLYIENGHIGDEQALPDSGLKQTMEAARTVAVWRITKGNALP</sequence>
<dbReference type="InterPro" id="IPR000917">
    <property type="entry name" value="Sulfatase_N"/>
</dbReference>
<evidence type="ECO:0000256" key="3">
    <source>
        <dbReference type="ARBA" id="ARBA00022475"/>
    </source>
</evidence>
<keyword evidence="6 7" id="KW-0472">Membrane</keyword>
<dbReference type="AlphaFoldDB" id="R7MY69"/>
<keyword evidence="5 7" id="KW-1133">Transmembrane helix</keyword>
<evidence type="ECO:0000256" key="6">
    <source>
        <dbReference type="ARBA" id="ARBA00023136"/>
    </source>
</evidence>
<comment type="subcellular location">
    <subcellularLocation>
        <location evidence="1">Cell membrane</location>
        <topology evidence="1">Multi-pass membrane protein</topology>
    </subcellularLocation>
</comment>